<proteinExistence type="predicted"/>
<dbReference type="AlphaFoldDB" id="X1T0Z3"/>
<feature type="non-terminal residue" evidence="1">
    <location>
        <position position="1"/>
    </location>
</feature>
<name>X1T0Z3_9ZZZZ</name>
<gene>
    <name evidence="1" type="ORF">S12H4_39277</name>
</gene>
<sequence length="30" mass="3721">QPGVFQSEGIQKRWNYLRKESLIFLFLFYL</sequence>
<dbReference type="EMBL" id="BARW01023719">
    <property type="protein sequence ID" value="GAI98957.1"/>
    <property type="molecule type" value="Genomic_DNA"/>
</dbReference>
<organism evidence="1">
    <name type="scientific">marine sediment metagenome</name>
    <dbReference type="NCBI Taxonomy" id="412755"/>
    <lineage>
        <taxon>unclassified sequences</taxon>
        <taxon>metagenomes</taxon>
        <taxon>ecological metagenomes</taxon>
    </lineage>
</organism>
<accession>X1T0Z3</accession>
<evidence type="ECO:0000313" key="1">
    <source>
        <dbReference type="EMBL" id="GAI98957.1"/>
    </source>
</evidence>
<protein>
    <submittedName>
        <fullName evidence="1">Uncharacterized protein</fullName>
    </submittedName>
</protein>
<reference evidence="1" key="1">
    <citation type="journal article" date="2014" name="Front. Microbiol.">
        <title>High frequency of phylogenetically diverse reductive dehalogenase-homologous genes in deep subseafloor sedimentary metagenomes.</title>
        <authorList>
            <person name="Kawai M."/>
            <person name="Futagami T."/>
            <person name="Toyoda A."/>
            <person name="Takaki Y."/>
            <person name="Nishi S."/>
            <person name="Hori S."/>
            <person name="Arai W."/>
            <person name="Tsubouchi T."/>
            <person name="Morono Y."/>
            <person name="Uchiyama I."/>
            <person name="Ito T."/>
            <person name="Fujiyama A."/>
            <person name="Inagaki F."/>
            <person name="Takami H."/>
        </authorList>
    </citation>
    <scope>NUCLEOTIDE SEQUENCE</scope>
    <source>
        <strain evidence="1">Expedition CK06-06</strain>
    </source>
</reference>
<comment type="caution">
    <text evidence="1">The sequence shown here is derived from an EMBL/GenBank/DDBJ whole genome shotgun (WGS) entry which is preliminary data.</text>
</comment>